<keyword evidence="9" id="KW-0833">Ubl conjugation pathway</keyword>
<evidence type="ECO:0000256" key="18">
    <source>
        <dbReference type="ARBA" id="ARBA00069055"/>
    </source>
</evidence>
<evidence type="ECO:0000256" key="11">
    <source>
        <dbReference type="ARBA" id="ARBA00022807"/>
    </source>
</evidence>
<sequence length="1474" mass="166097">MRWQKKKRESIERLNRINGRAHGRMDLVEDPMTSIFFEKQEARLCAQHALNMLLQSQLFTAVDLAEIAGRLDREENEVLEAGHMESQNMDDSGFFSVQVITEALKTFKLELISIMHPGVADIKTNPCVASAFICNRSEHWFVIRKFGKQWFELNSCRQEPLFKSDLDVRYDISTLTTDGYSIFVVNGVLPSCDADRDEAHGDALKVEEHEDVVAIAIAALSVLDWRLQYLLPLLQSYAYPVVGGAAHAHVLAENPRAAENPTKASEKDSSKLVEPFSGSGARLGDSNAPPPAAAAAIDAGDVINISDDDDYMEAVRRSIADQAGPSNSTGGGGRGTANYDYDLRRAMELSTEDDSEERSFQMALAMSMEVDVGTSSSSMTSSVVPPPRKTSAEEMKEKRAAFLSRFEQNVPVSMASPADEIHKDSPGMPQLKHLMMMDDEPVPTASGAEDLNPDDPESFFNEDVPLEPSALGDAVDALLLNWSQIMSNTGTKYPSVPPSLDHVKEVAAIVVQGFRDACGDLNAEFAKVALEWELENGPAAEDERRSKAPSLDRSPFSPGHRQHSISGRRTTSAPLSMLPRGPALGPLQPPRLLAPPPHSPRSITTSSWSSSRVLGAQTLATMWHDARKQEKLIRRTLIDQSKRGEKRRRFYDAVRADPDQFMQIHGRRAVVHTEAAVARAAEDSAVLRPWQGDGKVLIDRFDARSHLDHILKPTHREVAKDSPEAKMEILCDFERYRILIINEYRKVGEKEYLKKIGEAEYWHKASHATQKTLKMQELEKKKKSAATKAAVGFSYEDSDVVRGRTDGDGESESESDDDEDDGMEDIDVELDMSCMDAESARKANLLGESFGVSRCSFVDLQMAETSWARNQAELKQIEREKLAISGKNGRRERRQLKYRRQLILGKGVVGNEDAHMSLLAMIGANDSKKEGDEDSSSSSESDCNDFGKTVFIRSLDASGKVEEDEEDQTTSKPLGPVLPNQEYRRVLSLTKKRSESPQPFAKNDKEKGWRSTRRDMSRSPRRRSRSRSRSRSRYTSTRGERGGRSRSRERRRSSRERRSPRGRSRSSRDRSVDRHRRRRRNGSSSSQGSTPKRRREGRGERKSAERRAVSSSDSDRSGGGGGEVVDEPMLSIHSSMSEDEREKREIENRKRRIRKTKAMIKQKHRAASPARSTDTEEEEKKRMVSKIRSRMQKNLSKTVDELRAEKEDKRKERERYYKDRETALEDERERMKRARDDERDRAKRVERERERDRRGGGRDGRYEERGRGERSYRRRSRSRIVVYHLGTGDYRLTLSLSHDLSLLRKARDRHETGETDDCTGLLKLTDPFFAWTLILLQIAESTAMNINSTVLPLENNVRDLGAQVRSDLKNSSSIKMRAQKATSKMLLLLKALPFNCPSILILTKPMFFHYLTLLLISGIPTNQVLLLLLKKSNIPLHVNSSIVASHPLIILFLSAPILTVSKPLACARLQRGES</sequence>
<dbReference type="InterPro" id="IPR006155">
    <property type="entry name" value="Josephin"/>
</dbReference>
<keyword evidence="14" id="KW-0508">mRNA splicing</keyword>
<dbReference type="InterPro" id="IPR040397">
    <property type="entry name" value="SWAP"/>
</dbReference>
<keyword evidence="22" id="KW-0812">Transmembrane</keyword>
<feature type="compositionally biased region" description="Basic residues" evidence="21">
    <location>
        <begin position="1044"/>
        <end position="1065"/>
    </location>
</feature>
<evidence type="ECO:0000256" key="22">
    <source>
        <dbReference type="SAM" id="Phobius"/>
    </source>
</evidence>
<dbReference type="GO" id="GO:0016579">
    <property type="term" value="P:protein deubiquitination"/>
    <property type="evidence" value="ECO:0007669"/>
    <property type="project" value="InterPro"/>
</dbReference>
<dbReference type="PANTHER" id="PTHR13161:SF4">
    <property type="entry name" value="CLK4-ASSOCIATING SERINE_ARGININE RICH PROTEIN"/>
    <property type="match status" value="1"/>
</dbReference>
<dbReference type="Gene3D" id="1.10.287.10">
    <property type="entry name" value="S15/NS1, RNA-binding"/>
    <property type="match status" value="1"/>
</dbReference>
<evidence type="ECO:0000256" key="5">
    <source>
        <dbReference type="ARBA" id="ARBA00022490"/>
    </source>
</evidence>
<feature type="transmembrane region" description="Helical" evidence="22">
    <location>
        <begin position="1441"/>
        <end position="1461"/>
    </location>
</feature>
<reference evidence="25" key="1">
    <citation type="journal article" date="2008" name="Nat. Genet.">
        <title>The Pristionchus pacificus genome provides a unique perspective on nematode lifestyle and parasitism.</title>
        <authorList>
            <person name="Dieterich C."/>
            <person name="Clifton S.W."/>
            <person name="Schuster L.N."/>
            <person name="Chinwalla A."/>
            <person name="Delehaunty K."/>
            <person name="Dinkelacker I."/>
            <person name="Fulton L."/>
            <person name="Fulton R."/>
            <person name="Godfrey J."/>
            <person name="Minx P."/>
            <person name="Mitreva M."/>
            <person name="Roeseler W."/>
            <person name="Tian H."/>
            <person name="Witte H."/>
            <person name="Yang S.P."/>
            <person name="Wilson R.K."/>
            <person name="Sommer R.J."/>
        </authorList>
    </citation>
    <scope>NUCLEOTIDE SEQUENCE [LARGE SCALE GENOMIC DNA]</scope>
    <source>
        <strain evidence="25">PS312</strain>
    </source>
</reference>
<dbReference type="Pfam" id="PF02099">
    <property type="entry name" value="Josephin"/>
    <property type="match status" value="1"/>
</dbReference>
<dbReference type="InterPro" id="IPR019147">
    <property type="entry name" value="SWAP_N_domain"/>
</dbReference>
<reference evidence="24" key="2">
    <citation type="submission" date="2022-06" db="UniProtKB">
        <authorList>
            <consortium name="EnsemblMetazoa"/>
        </authorList>
    </citation>
    <scope>IDENTIFICATION</scope>
    <source>
        <strain evidence="24">PS312</strain>
    </source>
</reference>
<evidence type="ECO:0000256" key="21">
    <source>
        <dbReference type="SAM" id="MobiDB-lite"/>
    </source>
</evidence>
<evidence type="ECO:0000313" key="25">
    <source>
        <dbReference type="Proteomes" id="UP000005239"/>
    </source>
</evidence>
<comment type="function">
    <text evidence="16">Acts as a chain editing deubiquitinating enzyme that binds and cleaves 'Lys-48'-linked polyubiquitin chains, with a preference for chains containing four or more ubiquitin molecules thereby modulating protein degradation by the ubiquitin-proteasome pathway. Probably by regulating the IGF-1-insulin-like pathway, regulates lifespan. Regulates germline DNA double-strand-break repair and apoptosis in response to DNA damage by recruiting E4 ubiquitin-protein ligase ufd-2 to DNA repair foci. Interacts with key regulators of transcription and represses transcription. Acts as a histone-binding protein that regulates transcription.</text>
</comment>
<evidence type="ECO:0000256" key="3">
    <source>
        <dbReference type="ARBA" id="ARBA00004604"/>
    </source>
</evidence>
<evidence type="ECO:0000256" key="4">
    <source>
        <dbReference type="ARBA" id="ARBA00012759"/>
    </source>
</evidence>
<evidence type="ECO:0000256" key="14">
    <source>
        <dbReference type="ARBA" id="ARBA00023187"/>
    </source>
</evidence>
<feature type="compositionally biased region" description="Basic residues" evidence="21">
    <location>
        <begin position="1019"/>
        <end position="1032"/>
    </location>
</feature>
<proteinExistence type="predicted"/>
<dbReference type="Gene3D" id="3.90.70.40">
    <property type="match status" value="1"/>
</dbReference>
<feature type="compositionally biased region" description="Basic residues" evidence="21">
    <location>
        <begin position="1149"/>
        <end position="1166"/>
    </location>
</feature>
<dbReference type="Proteomes" id="UP000005239">
    <property type="component" value="Unassembled WGS sequence"/>
</dbReference>
<keyword evidence="8" id="KW-0677">Repeat</keyword>
<feature type="compositionally biased region" description="Acidic residues" evidence="21">
    <location>
        <begin position="808"/>
        <end position="823"/>
    </location>
</feature>
<evidence type="ECO:0000256" key="16">
    <source>
        <dbReference type="ARBA" id="ARBA00060106"/>
    </source>
</evidence>
<feature type="region of interest" description="Disordered" evidence="21">
    <location>
        <begin position="318"/>
        <end position="337"/>
    </location>
</feature>
<protein>
    <recommendedName>
        <fullName evidence="18">Ataxin-3 homolog</fullName>
        <ecNumber evidence="4">3.4.19.12</ecNumber>
    </recommendedName>
    <alternativeName>
        <fullName evidence="19">Machado-Joseph disease-like protein</fullName>
    </alternativeName>
</protein>
<evidence type="ECO:0000256" key="2">
    <source>
        <dbReference type="ARBA" id="ARBA00004496"/>
    </source>
</evidence>
<evidence type="ECO:0000256" key="6">
    <source>
        <dbReference type="ARBA" id="ARBA00022664"/>
    </source>
</evidence>
<gene>
    <name evidence="24" type="primary">WBGene00106576</name>
</gene>
<dbReference type="PRINTS" id="PR01233">
    <property type="entry name" value="JOSEPHIN"/>
</dbReference>
<dbReference type="GO" id="GO:0004843">
    <property type="term" value="F:cysteine-type deubiquitinase activity"/>
    <property type="evidence" value="ECO:0007669"/>
    <property type="project" value="UniProtKB-EC"/>
</dbReference>
<keyword evidence="12" id="KW-0805">Transcription regulation</keyword>
<dbReference type="Pfam" id="PF09750">
    <property type="entry name" value="DRY_EERY"/>
    <property type="match status" value="1"/>
</dbReference>
<feature type="region of interest" description="Disordered" evidence="21">
    <location>
        <begin position="926"/>
        <end position="945"/>
    </location>
</feature>
<dbReference type="FunFam" id="1.10.287.10:FF:000018">
    <property type="entry name" value="Ataxin-3 homolog"/>
    <property type="match status" value="1"/>
</dbReference>
<feature type="region of interest" description="Disordered" evidence="21">
    <location>
        <begin position="256"/>
        <end position="293"/>
    </location>
</feature>
<feature type="transmembrane region" description="Helical" evidence="22">
    <location>
        <begin position="1408"/>
        <end position="1429"/>
    </location>
</feature>
<evidence type="ECO:0000256" key="17">
    <source>
        <dbReference type="ARBA" id="ARBA00063584"/>
    </source>
</evidence>
<keyword evidence="7" id="KW-0645">Protease</keyword>
<evidence type="ECO:0000256" key="10">
    <source>
        <dbReference type="ARBA" id="ARBA00022801"/>
    </source>
</evidence>
<feature type="compositionally biased region" description="Basic and acidic residues" evidence="21">
    <location>
        <begin position="1198"/>
        <end position="1270"/>
    </location>
</feature>
<organism evidence="24 25">
    <name type="scientific">Pristionchus pacificus</name>
    <name type="common">Parasitic nematode worm</name>
    <dbReference type="NCBI Taxonomy" id="54126"/>
    <lineage>
        <taxon>Eukaryota</taxon>
        <taxon>Metazoa</taxon>
        <taxon>Ecdysozoa</taxon>
        <taxon>Nematoda</taxon>
        <taxon>Chromadorea</taxon>
        <taxon>Rhabditida</taxon>
        <taxon>Rhabditina</taxon>
        <taxon>Diplogasteromorpha</taxon>
        <taxon>Diplogasteroidea</taxon>
        <taxon>Neodiplogasteridae</taxon>
        <taxon>Pristionchus</taxon>
    </lineage>
</organism>
<feature type="active site" evidence="20">
    <location>
        <position position="139"/>
    </location>
</feature>
<dbReference type="SMART" id="SM01141">
    <property type="entry name" value="DRY_EERY"/>
    <property type="match status" value="1"/>
</dbReference>
<keyword evidence="22" id="KW-1133">Transmembrane helix</keyword>
<feature type="region of interest" description="Disordered" evidence="21">
    <location>
        <begin position="799"/>
        <end position="823"/>
    </location>
</feature>
<keyword evidence="13" id="KW-0804">Transcription</keyword>
<keyword evidence="11" id="KW-0788">Thiol protease</keyword>
<comment type="subcellular location">
    <subcellularLocation>
        <location evidence="2">Cytoplasm</location>
    </subcellularLocation>
    <subcellularLocation>
        <location evidence="3">Nucleus</location>
        <location evidence="3">Nucleolus</location>
    </subcellularLocation>
</comment>
<keyword evidence="25" id="KW-1185">Reference proteome</keyword>
<evidence type="ECO:0000256" key="13">
    <source>
        <dbReference type="ARBA" id="ARBA00023163"/>
    </source>
</evidence>
<comment type="catalytic activity">
    <reaction evidence="1">
        <text>Thiol-dependent hydrolysis of ester, thioester, amide, peptide and isopeptide bonds formed by the C-terminal Gly of ubiquitin (a 76-residue protein attached to proteins as an intracellular targeting signal).</text>
        <dbReference type="EC" id="3.4.19.12"/>
    </reaction>
</comment>
<evidence type="ECO:0000256" key="1">
    <source>
        <dbReference type="ARBA" id="ARBA00000707"/>
    </source>
</evidence>
<keyword evidence="10 20" id="KW-0378">Hydrolase</keyword>
<feature type="region of interest" description="Disordered" evidence="21">
    <location>
        <begin position="372"/>
        <end position="391"/>
    </location>
</feature>
<dbReference type="GO" id="GO:0005730">
    <property type="term" value="C:nucleolus"/>
    <property type="evidence" value="ECO:0007669"/>
    <property type="project" value="UniProtKB-SubCell"/>
</dbReference>
<feature type="compositionally biased region" description="Polar residues" evidence="21">
    <location>
        <begin position="564"/>
        <end position="574"/>
    </location>
</feature>
<evidence type="ECO:0000256" key="7">
    <source>
        <dbReference type="ARBA" id="ARBA00022670"/>
    </source>
</evidence>
<evidence type="ECO:0000256" key="12">
    <source>
        <dbReference type="ARBA" id="ARBA00023015"/>
    </source>
</evidence>
<evidence type="ECO:0000259" key="23">
    <source>
        <dbReference type="PROSITE" id="PS50957"/>
    </source>
</evidence>
<dbReference type="EC" id="3.4.19.12" evidence="4"/>
<evidence type="ECO:0000256" key="15">
    <source>
        <dbReference type="ARBA" id="ARBA00023242"/>
    </source>
</evidence>
<feature type="active site" evidence="20">
    <location>
        <position position="45"/>
    </location>
</feature>
<dbReference type="SMART" id="SM01246">
    <property type="entry name" value="Josephin"/>
    <property type="match status" value="1"/>
</dbReference>
<dbReference type="GO" id="GO:0005737">
    <property type="term" value="C:cytoplasm"/>
    <property type="evidence" value="ECO:0007669"/>
    <property type="project" value="UniProtKB-SubCell"/>
</dbReference>
<feature type="compositionally biased region" description="Basic and acidic residues" evidence="21">
    <location>
        <begin position="1136"/>
        <end position="1148"/>
    </location>
</feature>
<feature type="compositionally biased region" description="Basic and acidic residues" evidence="21">
    <location>
        <begin position="1097"/>
        <end position="1116"/>
    </location>
</feature>
<keyword evidence="6" id="KW-0507">mRNA processing</keyword>
<dbReference type="PROSITE" id="PS50957">
    <property type="entry name" value="JOSEPHIN"/>
    <property type="match status" value="1"/>
</dbReference>
<evidence type="ECO:0000256" key="19">
    <source>
        <dbReference type="ARBA" id="ARBA00082365"/>
    </source>
</evidence>
<feature type="region of interest" description="Disordered" evidence="21">
    <location>
        <begin position="538"/>
        <end position="610"/>
    </location>
</feature>
<comment type="subunit">
    <text evidence="17">Forms a complex composed of deubiquitinating enzyme atx-3, adapter ubxn-5 and cdc-48.1. Forms a complex composed of deubiquitinating enzyme atx-3, E4 ubiquitin-protein ligase ufd-2 and cdc-48.1. Interacts (via RRDR motif) with cdc-48.1 (via N-terminus) and cdc-48.2 (via N-terminus); the interaction with cdc-48.1 is not required for atx-3 enzymatic activity. Interacts (via C-terminus) with ubxn-5. May interact with ned-8.</text>
</comment>
<feature type="compositionally biased region" description="Pro residues" evidence="21">
    <location>
        <begin position="587"/>
        <end position="599"/>
    </location>
</feature>
<keyword evidence="22" id="KW-0472">Membrane</keyword>
<feature type="compositionally biased region" description="Low complexity" evidence="21">
    <location>
        <begin position="374"/>
        <end position="383"/>
    </location>
</feature>
<evidence type="ECO:0000256" key="9">
    <source>
        <dbReference type="ARBA" id="ARBA00022786"/>
    </source>
</evidence>
<dbReference type="EnsemblMetazoa" id="PPA17022.1">
    <property type="protein sequence ID" value="PPA17022.1"/>
    <property type="gene ID" value="WBGene00106576"/>
</dbReference>
<name>A0A8R1YCY1_PRIPA</name>
<dbReference type="GO" id="GO:0006397">
    <property type="term" value="P:mRNA processing"/>
    <property type="evidence" value="ECO:0007669"/>
    <property type="project" value="UniProtKB-KW"/>
</dbReference>
<feature type="compositionally biased region" description="Low complexity" evidence="21">
    <location>
        <begin position="600"/>
        <end position="610"/>
    </location>
</feature>
<feature type="domain" description="Josephin" evidence="23">
    <location>
        <begin position="32"/>
        <end position="200"/>
    </location>
</feature>
<evidence type="ECO:0000256" key="20">
    <source>
        <dbReference type="PROSITE-ProRule" id="PRU00331"/>
    </source>
</evidence>
<feature type="region of interest" description="Disordered" evidence="21">
    <location>
        <begin position="957"/>
        <end position="1270"/>
    </location>
</feature>
<evidence type="ECO:0000256" key="8">
    <source>
        <dbReference type="ARBA" id="ARBA00022737"/>
    </source>
</evidence>
<feature type="compositionally biased region" description="Basic and acidic residues" evidence="21">
    <location>
        <begin position="1002"/>
        <end position="1018"/>
    </location>
</feature>
<dbReference type="GO" id="GO:0008380">
    <property type="term" value="P:RNA splicing"/>
    <property type="evidence" value="ECO:0007669"/>
    <property type="project" value="UniProtKB-KW"/>
</dbReference>
<evidence type="ECO:0000313" key="24">
    <source>
        <dbReference type="EnsemblMetazoa" id="PPA17022.1"/>
    </source>
</evidence>
<dbReference type="GO" id="GO:0006508">
    <property type="term" value="P:proteolysis"/>
    <property type="evidence" value="ECO:0007669"/>
    <property type="project" value="UniProtKB-KW"/>
</dbReference>
<keyword evidence="15" id="KW-0539">Nucleus</keyword>
<keyword evidence="5" id="KW-0963">Cytoplasm</keyword>
<feature type="active site" evidence="20">
    <location>
        <position position="154"/>
    </location>
</feature>
<dbReference type="PANTHER" id="PTHR13161">
    <property type="entry name" value="SPLICING FACTOR SUPPRESSOR OF WHITE APRICOT"/>
    <property type="match status" value="1"/>
</dbReference>
<accession>A0A8R1YCY1</accession>